<gene>
    <name evidence="1" type="ORF">HPB47_003189</name>
</gene>
<organism evidence="1 2">
    <name type="scientific">Ixodes persulcatus</name>
    <name type="common">Taiga tick</name>
    <dbReference type="NCBI Taxonomy" id="34615"/>
    <lineage>
        <taxon>Eukaryota</taxon>
        <taxon>Metazoa</taxon>
        <taxon>Ecdysozoa</taxon>
        <taxon>Arthropoda</taxon>
        <taxon>Chelicerata</taxon>
        <taxon>Arachnida</taxon>
        <taxon>Acari</taxon>
        <taxon>Parasitiformes</taxon>
        <taxon>Ixodida</taxon>
        <taxon>Ixodoidea</taxon>
        <taxon>Ixodidae</taxon>
        <taxon>Ixodinae</taxon>
        <taxon>Ixodes</taxon>
    </lineage>
</organism>
<protein>
    <submittedName>
        <fullName evidence="1">Uncharacterized protein</fullName>
    </submittedName>
</protein>
<accession>A0AC60PKS9</accession>
<evidence type="ECO:0000313" key="2">
    <source>
        <dbReference type="Proteomes" id="UP000805193"/>
    </source>
</evidence>
<comment type="caution">
    <text evidence="1">The sequence shown here is derived from an EMBL/GenBank/DDBJ whole genome shotgun (WGS) entry which is preliminary data.</text>
</comment>
<proteinExistence type="predicted"/>
<evidence type="ECO:0000313" key="1">
    <source>
        <dbReference type="EMBL" id="KAG0420903.1"/>
    </source>
</evidence>
<dbReference type="Proteomes" id="UP000805193">
    <property type="component" value="Unassembled WGS sequence"/>
</dbReference>
<reference evidence="1 2" key="1">
    <citation type="journal article" date="2020" name="Cell">
        <title>Large-Scale Comparative Analyses of Tick Genomes Elucidate Their Genetic Diversity and Vector Capacities.</title>
        <authorList>
            <consortium name="Tick Genome and Microbiome Consortium (TIGMIC)"/>
            <person name="Jia N."/>
            <person name="Wang J."/>
            <person name="Shi W."/>
            <person name="Du L."/>
            <person name="Sun Y."/>
            <person name="Zhan W."/>
            <person name="Jiang J.F."/>
            <person name="Wang Q."/>
            <person name="Zhang B."/>
            <person name="Ji P."/>
            <person name="Bell-Sakyi L."/>
            <person name="Cui X.M."/>
            <person name="Yuan T.T."/>
            <person name="Jiang B.G."/>
            <person name="Yang W.F."/>
            <person name="Lam T.T."/>
            <person name="Chang Q.C."/>
            <person name="Ding S.J."/>
            <person name="Wang X.J."/>
            <person name="Zhu J.G."/>
            <person name="Ruan X.D."/>
            <person name="Zhao L."/>
            <person name="Wei J.T."/>
            <person name="Ye R.Z."/>
            <person name="Que T.C."/>
            <person name="Du C.H."/>
            <person name="Zhou Y.H."/>
            <person name="Cheng J.X."/>
            <person name="Dai P.F."/>
            <person name="Guo W.B."/>
            <person name="Han X.H."/>
            <person name="Huang E.J."/>
            <person name="Li L.F."/>
            <person name="Wei W."/>
            <person name="Gao Y.C."/>
            <person name="Liu J.Z."/>
            <person name="Shao H.Z."/>
            <person name="Wang X."/>
            <person name="Wang C.C."/>
            <person name="Yang T.C."/>
            <person name="Huo Q.B."/>
            <person name="Li W."/>
            <person name="Chen H.Y."/>
            <person name="Chen S.E."/>
            <person name="Zhou L.G."/>
            <person name="Ni X.B."/>
            <person name="Tian J.H."/>
            <person name="Sheng Y."/>
            <person name="Liu T."/>
            <person name="Pan Y.S."/>
            <person name="Xia L.Y."/>
            <person name="Li J."/>
            <person name="Zhao F."/>
            <person name="Cao W.C."/>
        </authorList>
    </citation>
    <scope>NUCLEOTIDE SEQUENCE [LARGE SCALE GENOMIC DNA]</scope>
    <source>
        <strain evidence="1">Iper-2018</strain>
    </source>
</reference>
<name>A0AC60PKS9_IXOPE</name>
<keyword evidence="2" id="KW-1185">Reference proteome</keyword>
<dbReference type="EMBL" id="JABSTQ010010456">
    <property type="protein sequence ID" value="KAG0420903.1"/>
    <property type="molecule type" value="Genomic_DNA"/>
</dbReference>
<sequence length="595" mass="65862">MATGTPKKDGWQLHTIVTVVLVPLACCAELTITLLHTNDVHSRFEEFLPSGTRCRQSSAKLGLCVGGIARQKTLVNQVRSTGQHVLFLNAGDYYQGTLWYYLLGAKIVVEAVNYLGHDAMSLGNHEFDRGPEGLAPLLRDSKVPILGCNVDFREEPLLKNLSLKASMTVRFGSQLVGIIGYLTLKSVLITKAPRVRFTNETDCIKREAVLLRQQGAKVIIAVGHSGLDNDKEIARAIPEISVVVGGRSHLLLYSGHTVNGRVSGDLPWDSYPVVVKRADGSRCLIVHDFWMGKYMGNLTITWDDHGQPLRWRGQPTLLDNSVEQDAAGLALLDKYRPQLQAARSRIVAGTYVYLQGDRQTLRFRESNMGNVMAEAFLKYLAKRIPRLSGFWSSVSAVIINSGSLRTSILEGIITFEDVVNVLPFGDSISLINMTGAQLKGVLEHGVHKYDVKGVMKRGEFLQMAGMRVIYNVYREPRHRVIDLQILCTACRVPRFERVKDDRIYSIGTAKYIAHGGDGFNFSFVKPRDHVDTSFLAVEVAVEYLNASSPVTMGLDGRIAFVKGACVKSFSLHSLAALYCSLFVLSQVFSHGDAWC</sequence>